<keyword evidence="3 4" id="KW-0574">Periplasm</keyword>
<dbReference type="PANTHER" id="PTHR36307">
    <property type="entry name" value="FLAGELLA BASAL BODY P-RING FORMATION PROTEIN FLGA"/>
    <property type="match status" value="1"/>
</dbReference>
<evidence type="ECO:0000313" key="7">
    <source>
        <dbReference type="Proteomes" id="UP000588051"/>
    </source>
</evidence>
<dbReference type="Pfam" id="PF13144">
    <property type="entry name" value="ChapFlgA"/>
    <property type="match status" value="1"/>
</dbReference>
<evidence type="ECO:0000256" key="3">
    <source>
        <dbReference type="ARBA" id="ARBA00022764"/>
    </source>
</evidence>
<dbReference type="InterPro" id="IPR013974">
    <property type="entry name" value="SAF"/>
</dbReference>
<dbReference type="Gene3D" id="3.90.1210.10">
    <property type="entry name" value="Antifreeze-like/N-acetylneuraminic acid synthase C-terminal domain"/>
    <property type="match status" value="1"/>
</dbReference>
<keyword evidence="7" id="KW-1185">Reference proteome</keyword>
<evidence type="ECO:0000313" key="6">
    <source>
        <dbReference type="EMBL" id="NVO78137.1"/>
    </source>
</evidence>
<keyword evidence="6" id="KW-0282">Flagellum</keyword>
<dbReference type="Gene3D" id="2.30.30.760">
    <property type="match status" value="1"/>
</dbReference>
<accession>A0A850QGM1</accession>
<feature type="chain" id="PRO_5033106632" description="Flagella basal body P-ring formation protein FlgA" evidence="4">
    <location>
        <begin position="33"/>
        <end position="247"/>
    </location>
</feature>
<gene>
    <name evidence="6" type="primary">flgA</name>
    <name evidence="6" type="ORF">HV832_09860</name>
</gene>
<keyword evidence="2 4" id="KW-0732">Signal</keyword>
<comment type="caution">
    <text evidence="6">The sequence shown here is derived from an EMBL/GenBank/DDBJ whole genome shotgun (WGS) entry which is preliminary data.</text>
</comment>
<reference evidence="6 7" key="1">
    <citation type="submission" date="2020-06" db="EMBL/GenBank/DDBJ databases">
        <authorList>
            <person name="Qiu C."/>
            <person name="Liu Z."/>
        </authorList>
    </citation>
    <scope>NUCLEOTIDE SEQUENCE [LARGE SCALE GENOMIC DNA]</scope>
    <source>
        <strain evidence="6 7">EM 1</strain>
    </source>
</reference>
<keyword evidence="4" id="KW-1005">Bacterial flagellum biogenesis</keyword>
<sequence length="247" mass="25922">MKSYQCGNWSSFMKHLFAYGCLIAGLSGQVLAAGNVSDGLRQDHEILRKMATDFLTQLSATQPGDAHITVGQIDNRLNLAACDAPTPFLPPGSKTSGKISVGVRCSAPVNWVVYIQANVQVTGEYYVAARPLSQGQVIGNIDLNKIKGEISNLPPGIIHNPEQAIGKALQLSIAAGTPVRLDNLKSPAVIQQGQSVRIISNGPGFQVATDAQSLSNASEGQIARAKTSNGQTVSGIAKAGGVIEINY</sequence>
<dbReference type="PANTHER" id="PTHR36307:SF1">
    <property type="entry name" value="FLAGELLA BASAL BODY P-RING FORMATION PROTEIN FLGA"/>
    <property type="match status" value="1"/>
</dbReference>
<evidence type="ECO:0000256" key="2">
    <source>
        <dbReference type="ARBA" id="ARBA00022729"/>
    </source>
</evidence>
<dbReference type="CDD" id="cd11614">
    <property type="entry name" value="SAF_CpaB_FlgA_like"/>
    <property type="match status" value="1"/>
</dbReference>
<dbReference type="InterPro" id="IPR039246">
    <property type="entry name" value="Flagellar_FlgA"/>
</dbReference>
<comment type="function">
    <text evidence="4">Involved in the assembly process of the P-ring formation. It may associate with FlgF on the rod constituting a structure essential for the P-ring assembly or may act as a modulator protein for the P-ring assembly.</text>
</comment>
<dbReference type="EMBL" id="JABXYJ010000005">
    <property type="protein sequence ID" value="NVO78137.1"/>
    <property type="molecule type" value="Genomic_DNA"/>
</dbReference>
<dbReference type="SMART" id="SM00858">
    <property type="entry name" value="SAF"/>
    <property type="match status" value="1"/>
</dbReference>
<feature type="signal peptide" evidence="4">
    <location>
        <begin position="1"/>
        <end position="32"/>
    </location>
</feature>
<dbReference type="Pfam" id="PF17656">
    <property type="entry name" value="ChapFlgA_N"/>
    <property type="match status" value="1"/>
</dbReference>
<feature type="domain" description="SAF" evidence="5">
    <location>
        <begin position="123"/>
        <end position="185"/>
    </location>
</feature>
<keyword evidence="6" id="KW-0966">Cell projection</keyword>
<evidence type="ECO:0000259" key="5">
    <source>
        <dbReference type="SMART" id="SM00858"/>
    </source>
</evidence>
<protein>
    <recommendedName>
        <fullName evidence="4">Flagella basal body P-ring formation protein FlgA</fullName>
    </recommendedName>
</protein>
<dbReference type="GO" id="GO:0044780">
    <property type="term" value="P:bacterial-type flagellum assembly"/>
    <property type="evidence" value="ECO:0007669"/>
    <property type="project" value="InterPro"/>
</dbReference>
<proteinExistence type="inferred from homology"/>
<dbReference type="GO" id="GO:0042597">
    <property type="term" value="C:periplasmic space"/>
    <property type="evidence" value="ECO:0007669"/>
    <property type="project" value="UniProtKB-SubCell"/>
</dbReference>
<organism evidence="6 7">
    <name type="scientific">Undibacterium oligocarboniphilum</name>
    <dbReference type="NCBI Taxonomy" id="666702"/>
    <lineage>
        <taxon>Bacteria</taxon>
        <taxon>Pseudomonadati</taxon>
        <taxon>Pseudomonadota</taxon>
        <taxon>Betaproteobacteria</taxon>
        <taxon>Burkholderiales</taxon>
        <taxon>Oxalobacteraceae</taxon>
        <taxon>Undibacterium</taxon>
    </lineage>
</organism>
<name>A0A850QGM1_9BURK</name>
<dbReference type="InterPro" id="IPR041231">
    <property type="entry name" value="FlgA_N"/>
</dbReference>
<dbReference type="AlphaFoldDB" id="A0A850QGM1"/>
<comment type="similarity">
    <text evidence="4">Belongs to the FlgA family.</text>
</comment>
<comment type="subcellular location">
    <subcellularLocation>
        <location evidence="1 4">Periplasm</location>
    </subcellularLocation>
</comment>
<keyword evidence="6" id="KW-0969">Cilium</keyword>
<evidence type="ECO:0000256" key="4">
    <source>
        <dbReference type="RuleBase" id="RU362063"/>
    </source>
</evidence>
<dbReference type="NCBIfam" id="TIGR03170">
    <property type="entry name" value="flgA_cterm"/>
    <property type="match status" value="1"/>
</dbReference>
<dbReference type="InterPro" id="IPR017585">
    <property type="entry name" value="SAF_FlgA"/>
</dbReference>
<dbReference type="Proteomes" id="UP000588051">
    <property type="component" value="Unassembled WGS sequence"/>
</dbReference>
<evidence type="ECO:0000256" key="1">
    <source>
        <dbReference type="ARBA" id="ARBA00004418"/>
    </source>
</evidence>